<keyword evidence="6 9" id="KW-0067">ATP-binding</keyword>
<feature type="region of interest" description="Disordered" evidence="10">
    <location>
        <begin position="1"/>
        <end position="55"/>
    </location>
</feature>
<dbReference type="InterPro" id="IPR017441">
    <property type="entry name" value="Protein_kinase_ATP_BS"/>
</dbReference>
<name>A0AAD4KQK4_9EURO</name>
<dbReference type="InterPro" id="IPR000719">
    <property type="entry name" value="Prot_kinase_dom"/>
</dbReference>
<dbReference type="CDD" id="cd14008">
    <property type="entry name" value="STKc_LKB1_CaMKK"/>
    <property type="match status" value="1"/>
</dbReference>
<evidence type="ECO:0000256" key="8">
    <source>
        <dbReference type="ARBA" id="ARBA00048679"/>
    </source>
</evidence>
<organism evidence="12 13">
    <name type="scientific">Talaromyces proteolyticus</name>
    <dbReference type="NCBI Taxonomy" id="1131652"/>
    <lineage>
        <taxon>Eukaryota</taxon>
        <taxon>Fungi</taxon>
        <taxon>Dikarya</taxon>
        <taxon>Ascomycota</taxon>
        <taxon>Pezizomycotina</taxon>
        <taxon>Eurotiomycetes</taxon>
        <taxon>Eurotiomycetidae</taxon>
        <taxon>Eurotiales</taxon>
        <taxon>Trichocomaceae</taxon>
        <taxon>Talaromyces</taxon>
        <taxon>Talaromyces sect. Bacilispori</taxon>
    </lineage>
</organism>
<comment type="caution">
    <text evidence="12">The sequence shown here is derived from an EMBL/GenBank/DDBJ whole genome shotgun (WGS) entry which is preliminary data.</text>
</comment>
<evidence type="ECO:0000313" key="13">
    <source>
        <dbReference type="Proteomes" id="UP001201262"/>
    </source>
</evidence>
<evidence type="ECO:0000256" key="5">
    <source>
        <dbReference type="ARBA" id="ARBA00022777"/>
    </source>
</evidence>
<gene>
    <name evidence="12" type="ORF">BGW36DRAFT_162039</name>
</gene>
<dbReference type="EC" id="2.7.11.1" evidence="1"/>
<dbReference type="Gene3D" id="3.30.200.20">
    <property type="entry name" value="Phosphorylase Kinase, domain 1"/>
    <property type="match status" value="1"/>
</dbReference>
<dbReference type="PROSITE" id="PS00108">
    <property type="entry name" value="PROTEIN_KINASE_ST"/>
    <property type="match status" value="1"/>
</dbReference>
<feature type="compositionally biased region" description="Basic and acidic residues" evidence="10">
    <location>
        <begin position="1"/>
        <end position="20"/>
    </location>
</feature>
<proteinExistence type="predicted"/>
<keyword evidence="2" id="KW-0723">Serine/threonine-protein kinase</keyword>
<dbReference type="RefSeq" id="XP_046071860.1">
    <property type="nucleotide sequence ID" value="XM_046209586.1"/>
</dbReference>
<dbReference type="SUPFAM" id="SSF56112">
    <property type="entry name" value="Protein kinase-like (PK-like)"/>
    <property type="match status" value="1"/>
</dbReference>
<feature type="compositionally biased region" description="Polar residues" evidence="10">
    <location>
        <begin position="41"/>
        <end position="55"/>
    </location>
</feature>
<dbReference type="Gene3D" id="1.10.510.10">
    <property type="entry name" value="Transferase(Phosphotransferase) domain 1"/>
    <property type="match status" value="1"/>
</dbReference>
<dbReference type="GO" id="GO:0005524">
    <property type="term" value="F:ATP binding"/>
    <property type="evidence" value="ECO:0007669"/>
    <property type="project" value="UniProtKB-UniRule"/>
</dbReference>
<feature type="compositionally biased region" description="Basic and acidic residues" evidence="10">
    <location>
        <begin position="1026"/>
        <end position="1035"/>
    </location>
</feature>
<feature type="compositionally biased region" description="Basic and acidic residues" evidence="10">
    <location>
        <begin position="847"/>
        <end position="876"/>
    </location>
</feature>
<keyword evidence="13" id="KW-1185">Reference proteome</keyword>
<dbReference type="GeneID" id="70239873"/>
<evidence type="ECO:0000256" key="2">
    <source>
        <dbReference type="ARBA" id="ARBA00022527"/>
    </source>
</evidence>
<feature type="binding site" evidence="9">
    <location>
        <position position="301"/>
    </location>
    <ligand>
        <name>ATP</name>
        <dbReference type="ChEBI" id="CHEBI:30616"/>
    </ligand>
</feature>
<dbReference type="FunFam" id="3.30.200.20:FF:000206">
    <property type="entry name" value="Serine/threonine-protein kinase Ssp1"/>
    <property type="match status" value="1"/>
</dbReference>
<dbReference type="AlphaFoldDB" id="A0AAD4KQK4"/>
<dbReference type="PANTHER" id="PTHR43895:SF152">
    <property type="entry name" value="SERINE_THREONINE-PROTEIN KINASE TOS3"/>
    <property type="match status" value="1"/>
</dbReference>
<dbReference type="PANTHER" id="PTHR43895">
    <property type="entry name" value="CALCIUM/CALMODULIN-DEPENDENT PROTEIN KINASE KINASE-RELATED"/>
    <property type="match status" value="1"/>
</dbReference>
<keyword evidence="5 12" id="KW-0418">Kinase</keyword>
<feature type="compositionally biased region" description="Basic and acidic residues" evidence="10">
    <location>
        <begin position="889"/>
        <end position="902"/>
    </location>
</feature>
<keyword evidence="4 9" id="KW-0547">Nucleotide-binding</keyword>
<feature type="domain" description="Protein kinase" evidence="11">
    <location>
        <begin position="272"/>
        <end position="765"/>
    </location>
</feature>
<feature type="compositionally biased region" description="Polar residues" evidence="10">
    <location>
        <begin position="836"/>
        <end position="846"/>
    </location>
</feature>
<dbReference type="SMART" id="SM00220">
    <property type="entry name" value="S_TKc"/>
    <property type="match status" value="1"/>
</dbReference>
<evidence type="ECO:0000256" key="9">
    <source>
        <dbReference type="PROSITE-ProRule" id="PRU10141"/>
    </source>
</evidence>
<feature type="region of interest" description="Disordered" evidence="10">
    <location>
        <begin position="822"/>
        <end position="1061"/>
    </location>
</feature>
<feature type="region of interest" description="Disordered" evidence="10">
    <location>
        <begin position="86"/>
        <end position="117"/>
    </location>
</feature>
<protein>
    <recommendedName>
        <fullName evidence="1">non-specific serine/threonine protein kinase</fullName>
        <ecNumber evidence="1">2.7.11.1</ecNumber>
    </recommendedName>
</protein>
<comment type="catalytic activity">
    <reaction evidence="8">
        <text>L-seryl-[protein] + ATP = O-phospho-L-seryl-[protein] + ADP + H(+)</text>
        <dbReference type="Rhea" id="RHEA:17989"/>
        <dbReference type="Rhea" id="RHEA-COMP:9863"/>
        <dbReference type="Rhea" id="RHEA-COMP:11604"/>
        <dbReference type="ChEBI" id="CHEBI:15378"/>
        <dbReference type="ChEBI" id="CHEBI:29999"/>
        <dbReference type="ChEBI" id="CHEBI:30616"/>
        <dbReference type="ChEBI" id="CHEBI:83421"/>
        <dbReference type="ChEBI" id="CHEBI:456216"/>
        <dbReference type="EC" id="2.7.11.1"/>
    </reaction>
</comment>
<dbReference type="Pfam" id="PF00069">
    <property type="entry name" value="Pkinase"/>
    <property type="match status" value="2"/>
</dbReference>
<feature type="compositionally biased region" description="Polar residues" evidence="10">
    <location>
        <begin position="942"/>
        <end position="966"/>
    </location>
</feature>
<evidence type="ECO:0000256" key="6">
    <source>
        <dbReference type="ARBA" id="ARBA00022840"/>
    </source>
</evidence>
<dbReference type="FunFam" id="1.10.510.10:FF:000614">
    <property type="entry name" value="Serine/threonine protein kinase, putative"/>
    <property type="match status" value="1"/>
</dbReference>
<dbReference type="GO" id="GO:0007165">
    <property type="term" value="P:signal transduction"/>
    <property type="evidence" value="ECO:0007669"/>
    <property type="project" value="TreeGrafter"/>
</dbReference>
<dbReference type="GO" id="GO:0004674">
    <property type="term" value="F:protein serine/threonine kinase activity"/>
    <property type="evidence" value="ECO:0007669"/>
    <property type="project" value="UniProtKB-KW"/>
</dbReference>
<comment type="catalytic activity">
    <reaction evidence="7">
        <text>L-threonyl-[protein] + ATP = O-phospho-L-threonyl-[protein] + ADP + H(+)</text>
        <dbReference type="Rhea" id="RHEA:46608"/>
        <dbReference type="Rhea" id="RHEA-COMP:11060"/>
        <dbReference type="Rhea" id="RHEA-COMP:11605"/>
        <dbReference type="ChEBI" id="CHEBI:15378"/>
        <dbReference type="ChEBI" id="CHEBI:30013"/>
        <dbReference type="ChEBI" id="CHEBI:30616"/>
        <dbReference type="ChEBI" id="CHEBI:61977"/>
        <dbReference type="ChEBI" id="CHEBI:456216"/>
        <dbReference type="EC" id="2.7.11.1"/>
    </reaction>
</comment>
<dbReference type="PROSITE" id="PS00107">
    <property type="entry name" value="PROTEIN_KINASE_ATP"/>
    <property type="match status" value="1"/>
</dbReference>
<accession>A0AAD4KQK4</accession>
<feature type="compositionally biased region" description="Polar residues" evidence="10">
    <location>
        <begin position="1137"/>
        <end position="1147"/>
    </location>
</feature>
<evidence type="ECO:0000313" key="12">
    <source>
        <dbReference type="EMBL" id="KAH8697159.1"/>
    </source>
</evidence>
<evidence type="ECO:0000256" key="4">
    <source>
        <dbReference type="ARBA" id="ARBA00022741"/>
    </source>
</evidence>
<evidence type="ECO:0000256" key="7">
    <source>
        <dbReference type="ARBA" id="ARBA00047899"/>
    </source>
</evidence>
<dbReference type="GO" id="GO:0001558">
    <property type="term" value="P:regulation of cell growth"/>
    <property type="evidence" value="ECO:0007669"/>
    <property type="project" value="UniProtKB-ARBA"/>
</dbReference>
<dbReference type="InterPro" id="IPR008271">
    <property type="entry name" value="Ser/Thr_kinase_AS"/>
</dbReference>
<keyword evidence="3" id="KW-0808">Transferase</keyword>
<feature type="region of interest" description="Disordered" evidence="10">
    <location>
        <begin position="205"/>
        <end position="231"/>
    </location>
</feature>
<evidence type="ECO:0000256" key="1">
    <source>
        <dbReference type="ARBA" id="ARBA00012513"/>
    </source>
</evidence>
<dbReference type="EMBL" id="JAJTJA010000006">
    <property type="protein sequence ID" value="KAH8697159.1"/>
    <property type="molecule type" value="Genomic_DNA"/>
</dbReference>
<evidence type="ECO:0000256" key="3">
    <source>
        <dbReference type="ARBA" id="ARBA00022679"/>
    </source>
</evidence>
<feature type="region of interest" description="Disordered" evidence="10">
    <location>
        <begin position="1076"/>
        <end position="1159"/>
    </location>
</feature>
<evidence type="ECO:0000259" key="11">
    <source>
        <dbReference type="PROSITE" id="PS50011"/>
    </source>
</evidence>
<feature type="compositionally biased region" description="Basic and acidic residues" evidence="10">
    <location>
        <begin position="989"/>
        <end position="1006"/>
    </location>
</feature>
<feature type="compositionally biased region" description="Polar residues" evidence="10">
    <location>
        <begin position="1036"/>
        <end position="1047"/>
    </location>
</feature>
<feature type="compositionally biased region" description="Polar residues" evidence="10">
    <location>
        <begin position="1098"/>
        <end position="1118"/>
    </location>
</feature>
<dbReference type="InterPro" id="IPR011009">
    <property type="entry name" value="Kinase-like_dom_sf"/>
</dbReference>
<dbReference type="GO" id="GO:0042149">
    <property type="term" value="P:cellular response to glucose starvation"/>
    <property type="evidence" value="ECO:0007669"/>
    <property type="project" value="UniProtKB-ARBA"/>
</dbReference>
<reference evidence="12" key="1">
    <citation type="submission" date="2021-12" db="EMBL/GenBank/DDBJ databases">
        <title>Convergent genome expansion in fungi linked to evolution of root-endophyte symbiosis.</title>
        <authorList>
            <consortium name="DOE Joint Genome Institute"/>
            <person name="Ke Y.-H."/>
            <person name="Bonito G."/>
            <person name="Liao H.-L."/>
            <person name="Looney B."/>
            <person name="Rojas-Flechas A."/>
            <person name="Nash J."/>
            <person name="Hameed K."/>
            <person name="Schadt C."/>
            <person name="Martin F."/>
            <person name="Crous P.W."/>
            <person name="Miettinen O."/>
            <person name="Magnuson J.K."/>
            <person name="Labbe J."/>
            <person name="Jacobson D."/>
            <person name="Doktycz M.J."/>
            <person name="Veneault-Fourrey C."/>
            <person name="Kuo A."/>
            <person name="Mondo S."/>
            <person name="Calhoun S."/>
            <person name="Riley R."/>
            <person name="Ohm R."/>
            <person name="LaButti K."/>
            <person name="Andreopoulos B."/>
            <person name="Pangilinan J."/>
            <person name="Nolan M."/>
            <person name="Tritt A."/>
            <person name="Clum A."/>
            <person name="Lipzen A."/>
            <person name="Daum C."/>
            <person name="Barry K."/>
            <person name="Grigoriev I.V."/>
            <person name="Vilgalys R."/>
        </authorList>
    </citation>
    <scope>NUCLEOTIDE SEQUENCE</scope>
    <source>
        <strain evidence="12">PMI_201</strain>
    </source>
</reference>
<feature type="region of interest" description="Disordered" evidence="10">
    <location>
        <begin position="1194"/>
        <end position="1233"/>
    </location>
</feature>
<evidence type="ECO:0000256" key="10">
    <source>
        <dbReference type="SAM" id="MobiDB-lite"/>
    </source>
</evidence>
<dbReference type="PROSITE" id="PS50011">
    <property type="entry name" value="PROTEIN_KINASE_DOM"/>
    <property type="match status" value="1"/>
</dbReference>
<feature type="compositionally biased region" description="Low complexity" evidence="10">
    <location>
        <begin position="92"/>
        <end position="107"/>
    </location>
</feature>
<dbReference type="Proteomes" id="UP001201262">
    <property type="component" value="Unassembled WGS sequence"/>
</dbReference>
<sequence length="1233" mass="136943">MGLFERRSSRAGLEDVERPAPPKRSNSNNTNTNTPPPPVESTGNGPSRAGDTSESGLSFANRMLASKHNIKLSALKNDSHSSHHAFHFLPHSSTNSRASSAKTSSSSLQALNEDPVTDPLKGLDHPHLGRRLSQQLEHNLRPLLPTTQHVNTSADLPVYPDQSYAVLQSQVYPPPYKPFLRGRSSYPSHVEHPRHREHSLSLGAHTLDNTPVTSPGLFGGRSARTSPSVGSDDEAFTFSPYLHPTHLQPPKETHTAEVERDLQTGNKLINDYEVLEELGRGEHGKVKLGRHLPTKQPVAIKIVQRYSKRRRLGKLGNPEDKVKKEVAILKKARHPNVVSLLEVIDDPNRQKVYIVLEYVENGEIKWRKKGIKEIVHVDKLRLEREKNGYPDSPFFEEEGQQLVRALQAQRKFREKNREKRRAQTQTHNLQNIPAWSLEHGGESDEEFGPELSLARTLSRNLASHEPVENHISPSQSYTSSTSELERHMRDANLAAVEGSMYGAYASDYPFERRYSTASSLLGYSSSEADYFNDDDDMSYVPCLTIEEARNAFRDAVLGLEYLHYQGIIHRDIKPANLLVTSKGQVKISDFGVSYLGRPIRDEDEEQVTETDATELDDARGELSKTVGTPAFYAPELCYSGDDYVDANGKGPKITGAIDIWSLGVTLYGMIFGRLPFVSDDEYGLFQSIGKNELFIPSKRLKPVEVDLPKVNAEHRPAVMNCNKRLDNEFVYEDIDEKLRDLLQRLLTKDPQKRITIKEIKTHEWILEDLKEDPADWVVKTDPQSKGNRIEVSNEEVTSAVSKVPFVDRVRSQMARWSGYIVGRRESRGQPKRTASAAGTSAESFLSSRDRIGGRRASLRGDEDIHRSIRTTRESDHPLSQSVTASPDDPSDRRSYFHQEESHVSSSSSATHQTPRPHLPGRFPSSMSSAASTKTVRPPSPPSYTGMSTFPSSETPQEIVHPSSSNLDGIFTGAGRRRSKELGDDDEESSERPRLTDHANVDNDAHSEPSLAWNAASATGHVVTPSRWKDDSRPHSQGENVITFSPSSGHRRNRSEQLGRGNNTDYLQIAKEALFPQTEEHSQAGQEGSGNGGHENEDGGSSQASPAESTHNLGSTGLITSPPSAATMSTTSIDECASGTSRSASHPSIPSVVSGASSLSNDGLNIHIKEREKDTDSVAYVPPILRTGDTITARNYRHHRSPEDEEYRYDCDDEDGDSEDEGIVFGKKKEKAQF</sequence>
<feature type="compositionally biased region" description="Polar residues" evidence="10">
    <location>
        <begin position="924"/>
        <end position="934"/>
    </location>
</feature>
<feature type="compositionally biased region" description="Acidic residues" evidence="10">
    <location>
        <begin position="1202"/>
        <end position="1221"/>
    </location>
</feature>
<feature type="compositionally biased region" description="Low complexity" evidence="10">
    <location>
        <begin position="1119"/>
        <end position="1131"/>
    </location>
</feature>